<keyword evidence="3" id="KW-1185">Reference proteome</keyword>
<reference evidence="2 3" key="1">
    <citation type="submission" date="2019-02" db="EMBL/GenBank/DDBJ databases">
        <title>Deep-cultivation of Planctomycetes and their phenomic and genomic characterization uncovers novel biology.</title>
        <authorList>
            <person name="Wiegand S."/>
            <person name="Jogler M."/>
            <person name="Boedeker C."/>
            <person name="Pinto D."/>
            <person name="Vollmers J."/>
            <person name="Rivas-Marin E."/>
            <person name="Kohn T."/>
            <person name="Peeters S.H."/>
            <person name="Heuer A."/>
            <person name="Rast P."/>
            <person name="Oberbeckmann S."/>
            <person name="Bunk B."/>
            <person name="Jeske O."/>
            <person name="Meyerdierks A."/>
            <person name="Storesund J.E."/>
            <person name="Kallscheuer N."/>
            <person name="Luecker S."/>
            <person name="Lage O.M."/>
            <person name="Pohl T."/>
            <person name="Merkel B.J."/>
            <person name="Hornburger P."/>
            <person name="Mueller R.-W."/>
            <person name="Bruemmer F."/>
            <person name="Labrenz M."/>
            <person name="Spormann A.M."/>
            <person name="Op den Camp H."/>
            <person name="Overmann J."/>
            <person name="Amann R."/>
            <person name="Jetten M.S.M."/>
            <person name="Mascher T."/>
            <person name="Medema M.H."/>
            <person name="Devos D.P."/>
            <person name="Kaster A.-K."/>
            <person name="Ovreas L."/>
            <person name="Rohde M."/>
            <person name="Galperin M.Y."/>
            <person name="Jogler C."/>
        </authorList>
    </citation>
    <scope>NUCLEOTIDE SEQUENCE [LARGE SCALE GENOMIC DNA]</scope>
    <source>
        <strain evidence="2 3">K23_9</strain>
    </source>
</reference>
<proteinExistence type="predicted"/>
<feature type="domain" description="DUF2293" evidence="1">
    <location>
        <begin position="210"/>
        <end position="296"/>
    </location>
</feature>
<evidence type="ECO:0000259" key="1">
    <source>
        <dbReference type="Pfam" id="PF10056"/>
    </source>
</evidence>
<dbReference type="OrthoDB" id="128600at2"/>
<organism evidence="2 3">
    <name type="scientific">Stieleria marina</name>
    <dbReference type="NCBI Taxonomy" id="1930275"/>
    <lineage>
        <taxon>Bacteria</taxon>
        <taxon>Pseudomonadati</taxon>
        <taxon>Planctomycetota</taxon>
        <taxon>Planctomycetia</taxon>
        <taxon>Pirellulales</taxon>
        <taxon>Pirellulaceae</taxon>
        <taxon>Stieleria</taxon>
    </lineage>
</organism>
<dbReference type="Pfam" id="PF10056">
    <property type="entry name" value="DUF2293"/>
    <property type="match status" value="1"/>
</dbReference>
<evidence type="ECO:0000313" key="2">
    <source>
        <dbReference type="EMBL" id="QDT12833.1"/>
    </source>
</evidence>
<gene>
    <name evidence="2" type="ORF">K239x_48450</name>
</gene>
<dbReference type="InterPro" id="IPR018744">
    <property type="entry name" value="DUF2293"/>
</dbReference>
<dbReference type="Proteomes" id="UP000319817">
    <property type="component" value="Chromosome"/>
</dbReference>
<name>A0A517P0C7_9BACT</name>
<accession>A0A517P0C7</accession>
<evidence type="ECO:0000313" key="3">
    <source>
        <dbReference type="Proteomes" id="UP000319817"/>
    </source>
</evidence>
<dbReference type="PANTHER" id="PTHR38113:SF2">
    <property type="entry name" value="DUF2293 DOMAIN-CONTAINING PROTEIN"/>
    <property type="match status" value="1"/>
</dbReference>
<dbReference type="PANTHER" id="PTHR38113">
    <property type="match status" value="1"/>
</dbReference>
<dbReference type="AlphaFoldDB" id="A0A517P0C7"/>
<dbReference type="EMBL" id="CP036526">
    <property type="protein sequence ID" value="QDT12833.1"/>
    <property type="molecule type" value="Genomic_DNA"/>
</dbReference>
<sequence>MEEHIQCGPAKLDNTFRYFRQWTRESNLESAVVPYQAASRSGNRGLRIMIDVDREVFFQTRYQIADQTPARKKQIQKKLTKAPDLVVYVMTAEVACCSECDEPIHSRQHMYREADQPLCTACADSDYLEFLPSGNATLTRRAKKHSRLSAVVVCLNRRRKRYDRQGLLVTAAAIEQAENSMQDDAGQRACAAVACDKQDKKLVAAMVVEIGNQFPSCPAEAPAARIAQHTAEHGSGRVGRSAAGRDVDPKAIKLAVIAHIRYEHTGYDNMLMQGVARDEARRQIQLAVAENLAQWQSGA</sequence>
<protein>
    <recommendedName>
        <fullName evidence="1">DUF2293 domain-containing protein</fullName>
    </recommendedName>
</protein>
<dbReference type="RefSeq" id="WP_145420666.1">
    <property type="nucleotide sequence ID" value="NZ_CP036526.1"/>
</dbReference>